<dbReference type="AlphaFoldDB" id="A0AAD6LFX2"/>
<proteinExistence type="predicted"/>
<gene>
    <name evidence="1" type="ORF">NC653_038123</name>
</gene>
<organism evidence="1 2">
    <name type="scientific">Populus alba x Populus x berolinensis</name>
    <dbReference type="NCBI Taxonomy" id="444605"/>
    <lineage>
        <taxon>Eukaryota</taxon>
        <taxon>Viridiplantae</taxon>
        <taxon>Streptophyta</taxon>
        <taxon>Embryophyta</taxon>
        <taxon>Tracheophyta</taxon>
        <taxon>Spermatophyta</taxon>
        <taxon>Magnoliopsida</taxon>
        <taxon>eudicotyledons</taxon>
        <taxon>Gunneridae</taxon>
        <taxon>Pentapetalae</taxon>
        <taxon>rosids</taxon>
        <taxon>fabids</taxon>
        <taxon>Malpighiales</taxon>
        <taxon>Salicaceae</taxon>
        <taxon>Saliceae</taxon>
        <taxon>Populus</taxon>
    </lineage>
</organism>
<keyword evidence="2" id="KW-1185">Reference proteome</keyword>
<dbReference type="EMBL" id="JAQIZT010000017">
    <property type="protein sequence ID" value="KAJ6959977.1"/>
    <property type="molecule type" value="Genomic_DNA"/>
</dbReference>
<accession>A0AAD6LFX2</accession>
<dbReference type="Proteomes" id="UP001164929">
    <property type="component" value="Chromosome 17"/>
</dbReference>
<evidence type="ECO:0000313" key="2">
    <source>
        <dbReference type="Proteomes" id="UP001164929"/>
    </source>
</evidence>
<name>A0AAD6LFX2_9ROSI</name>
<reference evidence="1" key="1">
    <citation type="journal article" date="2023" name="Mol. Ecol. Resour.">
        <title>Chromosome-level genome assembly of a triploid poplar Populus alba 'Berolinensis'.</title>
        <authorList>
            <person name="Chen S."/>
            <person name="Yu Y."/>
            <person name="Wang X."/>
            <person name="Wang S."/>
            <person name="Zhang T."/>
            <person name="Zhou Y."/>
            <person name="He R."/>
            <person name="Meng N."/>
            <person name="Wang Y."/>
            <person name="Liu W."/>
            <person name="Liu Z."/>
            <person name="Liu J."/>
            <person name="Guo Q."/>
            <person name="Huang H."/>
            <person name="Sederoff R.R."/>
            <person name="Wang G."/>
            <person name="Qu G."/>
            <person name="Chen S."/>
        </authorList>
    </citation>
    <scope>NUCLEOTIDE SEQUENCE</scope>
    <source>
        <strain evidence="1">SC-2020</strain>
    </source>
</reference>
<comment type="caution">
    <text evidence="1">The sequence shown here is derived from an EMBL/GenBank/DDBJ whole genome shotgun (WGS) entry which is preliminary data.</text>
</comment>
<protein>
    <submittedName>
        <fullName evidence="1">Uncharacterized protein</fullName>
    </submittedName>
</protein>
<evidence type="ECO:0000313" key="1">
    <source>
        <dbReference type="EMBL" id="KAJ6959977.1"/>
    </source>
</evidence>
<dbReference type="PROSITE" id="PS51257">
    <property type="entry name" value="PROKAR_LIPOPROTEIN"/>
    <property type="match status" value="1"/>
</dbReference>
<sequence>MGKMMNHVSLHPIHGVLTPINIASSATLSCVAVKIIQALRCQNISYGDANLHGEILSTHLHRRSGVFYLPCYHVTSARKIHLQKKGGTCHMGKMLADSEVDASCPLDSRGVISVRLSPIVYFLSLQMLTVCRKRVVPTVLSVLVYIFLDKWDLTG</sequence>